<gene>
    <name evidence="3" type="ORF">ASTO00021_LOCUS11606</name>
</gene>
<evidence type="ECO:0000256" key="2">
    <source>
        <dbReference type="SAM" id="Phobius"/>
    </source>
</evidence>
<sequence>MYIIDVLRFASVYVLPVTVVAMKYIYRWCFLFYLIYVCRSFICCREPLLDYLQVMMVGFAENFRHPPPWYTRPQPIAPPIRDQQTGSLCARDPDTGEPKYCRRCRDDQEFEKSKKRQRQESSGNGSMTKKRIRLRPNVNKQSY</sequence>
<protein>
    <submittedName>
        <fullName evidence="3">Uncharacterized protein</fullName>
    </submittedName>
</protein>
<keyword evidence="2" id="KW-1133">Transmembrane helix</keyword>
<evidence type="ECO:0000256" key="1">
    <source>
        <dbReference type="SAM" id="MobiDB-lite"/>
    </source>
</evidence>
<feature type="compositionally biased region" description="Basic and acidic residues" evidence="1">
    <location>
        <begin position="91"/>
        <end position="112"/>
    </location>
</feature>
<keyword evidence="2" id="KW-0812">Transmembrane</keyword>
<feature type="transmembrane region" description="Helical" evidence="2">
    <location>
        <begin position="12"/>
        <end position="36"/>
    </location>
</feature>
<keyword evidence="2" id="KW-0472">Membrane</keyword>
<dbReference type="EMBL" id="HBIN01015297">
    <property type="protein sequence ID" value="CAE0441475.1"/>
    <property type="molecule type" value="Transcribed_RNA"/>
</dbReference>
<reference evidence="3" key="1">
    <citation type="submission" date="2021-01" db="EMBL/GenBank/DDBJ databases">
        <authorList>
            <person name="Corre E."/>
            <person name="Pelletier E."/>
            <person name="Niang G."/>
            <person name="Scheremetjew M."/>
            <person name="Finn R."/>
            <person name="Kale V."/>
            <person name="Holt S."/>
            <person name="Cochrane G."/>
            <person name="Meng A."/>
            <person name="Brown T."/>
            <person name="Cohen L."/>
        </authorList>
    </citation>
    <scope>NUCLEOTIDE SEQUENCE</scope>
    <source>
        <strain evidence="3">GSBS06</strain>
    </source>
</reference>
<dbReference type="AlphaFoldDB" id="A0A7S3PJN3"/>
<evidence type="ECO:0000313" key="3">
    <source>
        <dbReference type="EMBL" id="CAE0441475.1"/>
    </source>
</evidence>
<accession>A0A7S3PJN3</accession>
<organism evidence="3">
    <name type="scientific">Aplanochytrium stocchinoi</name>
    <dbReference type="NCBI Taxonomy" id="215587"/>
    <lineage>
        <taxon>Eukaryota</taxon>
        <taxon>Sar</taxon>
        <taxon>Stramenopiles</taxon>
        <taxon>Bigyra</taxon>
        <taxon>Labyrinthulomycetes</taxon>
        <taxon>Thraustochytrida</taxon>
        <taxon>Thraustochytriidae</taxon>
        <taxon>Aplanochytrium</taxon>
    </lineage>
</organism>
<feature type="region of interest" description="Disordered" evidence="1">
    <location>
        <begin position="72"/>
        <end position="143"/>
    </location>
</feature>
<name>A0A7S3PJN3_9STRA</name>
<proteinExistence type="predicted"/>